<dbReference type="PANTHER" id="PTHR30043:SF9">
    <property type="entry name" value="PHOSPHONATES TRANSPORT SYSTEM PERMEASE PROTEIN"/>
    <property type="match status" value="1"/>
</dbReference>
<dbReference type="Proteomes" id="UP000014216">
    <property type="component" value="Unassembled WGS sequence"/>
</dbReference>
<evidence type="ECO:0000256" key="1">
    <source>
        <dbReference type="ARBA" id="ARBA00004651"/>
    </source>
</evidence>
<dbReference type="GO" id="GO:0015416">
    <property type="term" value="F:ABC-type phosphonate transporter activity"/>
    <property type="evidence" value="ECO:0007669"/>
    <property type="project" value="InterPro"/>
</dbReference>
<reference evidence="8 9" key="1">
    <citation type="journal article" date="2013" name="Genome Announc.">
        <title>Draft Genome Sequence of Desulfotignum phosphitoxidans DSM 13687 Strain FiPS-3.</title>
        <authorList>
            <person name="Poehlein A."/>
            <person name="Daniel R."/>
            <person name="Simeonova D.D."/>
        </authorList>
    </citation>
    <scope>NUCLEOTIDE SEQUENCE [LARGE SCALE GENOMIC DNA]</scope>
    <source>
        <strain evidence="8 9">DSM 13687</strain>
    </source>
</reference>
<feature type="transmembrane region" description="Helical" evidence="6">
    <location>
        <begin position="259"/>
        <end position="285"/>
    </location>
</feature>
<keyword evidence="5 6" id="KW-0472">Membrane</keyword>
<evidence type="ECO:0000259" key="7">
    <source>
        <dbReference type="PROSITE" id="PS50928"/>
    </source>
</evidence>
<keyword evidence="4 6" id="KW-1133">Transmembrane helix</keyword>
<feature type="transmembrane region" description="Helical" evidence="6">
    <location>
        <begin position="29"/>
        <end position="48"/>
    </location>
</feature>
<dbReference type="RefSeq" id="WP_006964415.1">
    <property type="nucleotide sequence ID" value="NZ_APJX01000001.1"/>
</dbReference>
<dbReference type="EMBL" id="APJX01000001">
    <property type="protein sequence ID" value="EMS81651.1"/>
    <property type="molecule type" value="Genomic_DNA"/>
</dbReference>
<comment type="similarity">
    <text evidence="6">Belongs to the binding-protein-dependent transport system permease family.</text>
</comment>
<keyword evidence="3 6" id="KW-0812">Transmembrane</keyword>
<feature type="transmembrane region" description="Helical" evidence="6">
    <location>
        <begin position="306"/>
        <end position="330"/>
    </location>
</feature>
<dbReference type="OrthoDB" id="7820570at2"/>
<feature type="transmembrane region" description="Helical" evidence="6">
    <location>
        <begin position="393"/>
        <end position="409"/>
    </location>
</feature>
<comment type="caution">
    <text evidence="8">The sequence shown here is derived from an EMBL/GenBank/DDBJ whole genome shotgun (WGS) entry which is preliminary data.</text>
</comment>
<dbReference type="InterPro" id="IPR000515">
    <property type="entry name" value="MetI-like"/>
</dbReference>
<accession>S0G896</accession>
<protein>
    <submittedName>
        <fullName evidence="8">Putative phosphonate transport system permease protein PhnE</fullName>
    </submittedName>
</protein>
<proteinExistence type="inferred from homology"/>
<dbReference type="PANTHER" id="PTHR30043">
    <property type="entry name" value="PHOSPHONATES TRANSPORT SYSTEM PERMEASE PROTEIN"/>
    <property type="match status" value="1"/>
</dbReference>
<evidence type="ECO:0000256" key="3">
    <source>
        <dbReference type="ARBA" id="ARBA00022692"/>
    </source>
</evidence>
<feature type="domain" description="ABC transmembrane type-1" evidence="7">
    <location>
        <begin position="255"/>
        <end position="439"/>
    </location>
</feature>
<dbReference type="GO" id="GO:0005886">
    <property type="term" value="C:plasma membrane"/>
    <property type="evidence" value="ECO:0007669"/>
    <property type="project" value="UniProtKB-SubCell"/>
</dbReference>
<dbReference type="CDD" id="cd06261">
    <property type="entry name" value="TM_PBP2"/>
    <property type="match status" value="1"/>
</dbReference>
<dbReference type="PATRIC" id="fig|1286635.3.peg.828"/>
<comment type="subcellular location">
    <subcellularLocation>
        <location evidence="1 6">Cell membrane</location>
        <topology evidence="1 6">Multi-pass membrane protein</topology>
    </subcellularLocation>
</comment>
<dbReference type="InterPro" id="IPR035906">
    <property type="entry name" value="MetI-like_sf"/>
</dbReference>
<keyword evidence="9" id="KW-1185">Reference proteome</keyword>
<name>S0G896_9BACT</name>
<dbReference type="SUPFAM" id="SSF161098">
    <property type="entry name" value="MetI-like"/>
    <property type="match status" value="1"/>
</dbReference>
<evidence type="ECO:0000256" key="6">
    <source>
        <dbReference type="RuleBase" id="RU363032"/>
    </source>
</evidence>
<evidence type="ECO:0000256" key="5">
    <source>
        <dbReference type="ARBA" id="ARBA00023136"/>
    </source>
</evidence>
<dbReference type="AlphaFoldDB" id="S0G896"/>
<sequence>MSITSMALNHTAFLTPNSRTVFSAIRRNSIITLAGVTAGVIYLCYIFFSFDVGGLISKARPGRALLLATDAVAHKVHVTRNLRGTSSLTVAVEGERTATYDTPPAWVKQSGDLVRVDLGKGMTVEMQETVLTLTIPDYGRIRVEVTGSGIETDLPEGKTPPDWLRATSAKFDARPSLGQRIQVSRARMEVHRYFGGWENFFFPFRSELAGSSFPEIIRLAFSSDRRQPETPNWKLIFNTFWNNPDWQHGNVFIALLETFLMAVLGTLTAALAGLPLAILAASNFTPSQVLRFAVRRVFDFLRGIDMLIWSLIFIRAFGLGPLTGALAIAFTDTGSLGKLFSEALENVNKRQMEGVSATGANRWQFYRFGVIPQIIPVFVSQGLYYLESNIRSATIIGALGAGGIGLMLVETMNTQRDWENTAYLILLTVGLVIIMDTLSGKLRKRLIHGVAQKNSINQ</sequence>
<evidence type="ECO:0000256" key="2">
    <source>
        <dbReference type="ARBA" id="ARBA00022448"/>
    </source>
</evidence>
<dbReference type="InterPro" id="IPR005769">
    <property type="entry name" value="PhnE/PtxC"/>
</dbReference>
<gene>
    <name evidence="8" type="primary">phnE1</name>
    <name evidence="8" type="ORF">Dpo_1c07920</name>
</gene>
<dbReference type="Pfam" id="PF00528">
    <property type="entry name" value="BPD_transp_1"/>
    <property type="match status" value="1"/>
</dbReference>
<dbReference type="PROSITE" id="PS50928">
    <property type="entry name" value="ABC_TM1"/>
    <property type="match status" value="1"/>
</dbReference>
<organism evidence="8 9">
    <name type="scientific">Desulfotignum phosphitoxidans DSM 13687</name>
    <dbReference type="NCBI Taxonomy" id="1286635"/>
    <lineage>
        <taxon>Bacteria</taxon>
        <taxon>Pseudomonadati</taxon>
        <taxon>Thermodesulfobacteriota</taxon>
        <taxon>Desulfobacteria</taxon>
        <taxon>Desulfobacterales</taxon>
        <taxon>Desulfobacteraceae</taxon>
        <taxon>Desulfotignum</taxon>
    </lineage>
</organism>
<keyword evidence="2 6" id="KW-0813">Transport</keyword>
<evidence type="ECO:0000256" key="4">
    <source>
        <dbReference type="ARBA" id="ARBA00022989"/>
    </source>
</evidence>
<feature type="transmembrane region" description="Helical" evidence="6">
    <location>
        <begin position="421"/>
        <end position="438"/>
    </location>
</feature>
<dbReference type="Gene3D" id="1.10.3720.10">
    <property type="entry name" value="MetI-like"/>
    <property type="match status" value="1"/>
</dbReference>
<evidence type="ECO:0000313" key="8">
    <source>
        <dbReference type="EMBL" id="EMS81651.1"/>
    </source>
</evidence>
<evidence type="ECO:0000313" key="9">
    <source>
        <dbReference type="Proteomes" id="UP000014216"/>
    </source>
</evidence>
<dbReference type="NCBIfam" id="TIGR01097">
    <property type="entry name" value="PhnE"/>
    <property type="match status" value="1"/>
</dbReference>